<dbReference type="Pfam" id="PF10649">
    <property type="entry name" value="DUF2478"/>
    <property type="match status" value="1"/>
</dbReference>
<comment type="caution">
    <text evidence="1">The sequence shown here is derived from an EMBL/GenBank/DDBJ whole genome shotgun (WGS) entry which is preliminary data.</text>
</comment>
<evidence type="ECO:0000313" key="1">
    <source>
        <dbReference type="EMBL" id="PJL28987.1"/>
    </source>
</evidence>
<dbReference type="EMBL" id="NEQV01000003">
    <property type="protein sequence ID" value="PJL28987.1"/>
    <property type="molecule type" value="Genomic_DNA"/>
</dbReference>
<proteinExistence type="predicted"/>
<name>A0A2J0UC31_STEMA</name>
<reference evidence="1 2" key="1">
    <citation type="journal article" date="2017" name="Front. Microbiol.">
        <title>Double-Face Meets the Bacterial World: The Opportunistic Pathogen Stenotrophomonas maltophilia.</title>
        <authorList>
            <person name="Lira F."/>
            <person name="Berg G."/>
            <person name="Martinez J.L."/>
        </authorList>
    </citation>
    <scope>NUCLEOTIDE SEQUENCE [LARGE SCALE GENOMIC DNA]</scope>
    <source>
        <strain evidence="1 2">EA1</strain>
    </source>
</reference>
<sequence>MVRTRRWVPDAGPYLVRQCQLEVLNMTASSPPRIAAIVHDHSGEPDGLLAAFAARQLAAGHRVRGLVHLPHEASANGSKRMVLMDVTDPGSRYPISQALGPASCGCNLDPGGIADATAVLRRALQERAELAIANRFGTLESEGGGMVDELLALMLADIPLLTAVKLPYLDAWRQFTGGMAIELPAEDAALQAWWDACRTAPDAAA</sequence>
<organism evidence="1 2">
    <name type="scientific">Stenotrophomonas maltophilia</name>
    <name type="common">Pseudomonas maltophilia</name>
    <name type="synonym">Xanthomonas maltophilia</name>
    <dbReference type="NCBI Taxonomy" id="40324"/>
    <lineage>
        <taxon>Bacteria</taxon>
        <taxon>Pseudomonadati</taxon>
        <taxon>Pseudomonadota</taxon>
        <taxon>Gammaproteobacteria</taxon>
        <taxon>Lysobacterales</taxon>
        <taxon>Lysobacteraceae</taxon>
        <taxon>Stenotrophomonas</taxon>
        <taxon>Stenotrophomonas maltophilia group</taxon>
    </lineage>
</organism>
<dbReference type="Proteomes" id="UP000230167">
    <property type="component" value="Unassembled WGS sequence"/>
</dbReference>
<evidence type="ECO:0000313" key="2">
    <source>
        <dbReference type="Proteomes" id="UP000230167"/>
    </source>
</evidence>
<dbReference type="AlphaFoldDB" id="A0A2J0UC31"/>
<evidence type="ECO:0008006" key="3">
    <source>
        <dbReference type="Google" id="ProtNLM"/>
    </source>
</evidence>
<protein>
    <recommendedName>
        <fullName evidence="3">DUF2478 domain-containing protein</fullName>
    </recommendedName>
</protein>
<dbReference type="InterPro" id="IPR018912">
    <property type="entry name" value="DUF2478"/>
</dbReference>
<accession>A0A2J0UC31</accession>
<gene>
    <name evidence="1" type="ORF">B9Y64_11665</name>
</gene>